<dbReference type="InterPro" id="IPR012461">
    <property type="entry name" value="SACK1"/>
</dbReference>
<reference evidence="3" key="1">
    <citation type="submission" date="2025-08" db="UniProtKB">
        <authorList>
            <consortium name="Ensembl"/>
        </authorList>
    </citation>
    <scope>IDENTIFICATION</scope>
</reference>
<dbReference type="GO" id="GO:0007165">
    <property type="term" value="P:signal transduction"/>
    <property type="evidence" value="ECO:0007669"/>
    <property type="project" value="TreeGrafter"/>
</dbReference>
<accession>A0A8C5PQ09</accession>
<comment type="similarity">
    <text evidence="1">Belongs to the FAM83 family.</text>
</comment>
<proteinExistence type="inferred from homology"/>
<dbReference type="SUPFAM" id="SSF56024">
    <property type="entry name" value="Phospholipase D/nuclease"/>
    <property type="match status" value="1"/>
</dbReference>
<evidence type="ECO:0000256" key="1">
    <source>
        <dbReference type="ARBA" id="ARBA00006937"/>
    </source>
</evidence>
<dbReference type="OrthoDB" id="8943940at2759"/>
<dbReference type="PANTHER" id="PTHR16181:SF29">
    <property type="entry name" value="PROTEIN FAM83A-RELATED"/>
    <property type="match status" value="1"/>
</dbReference>
<protein>
    <recommendedName>
        <fullName evidence="2">Scaffolding anchor of CK1 domain-containing protein</fullName>
    </recommendedName>
</protein>
<dbReference type="Ensembl" id="ENSLLET00000027154.1">
    <property type="protein sequence ID" value="ENSLLEP00000026154.1"/>
    <property type="gene ID" value="ENSLLEG00000016599.1"/>
</dbReference>
<evidence type="ECO:0000313" key="3">
    <source>
        <dbReference type="Ensembl" id="ENSLLEP00000026154.1"/>
    </source>
</evidence>
<evidence type="ECO:0000259" key="2">
    <source>
        <dbReference type="Pfam" id="PF07894"/>
    </source>
</evidence>
<feature type="domain" description="Scaffolding anchor of CK1" evidence="2">
    <location>
        <begin position="19"/>
        <end position="285"/>
    </location>
</feature>
<dbReference type="GO" id="GO:0019901">
    <property type="term" value="F:protein kinase binding"/>
    <property type="evidence" value="ECO:0007669"/>
    <property type="project" value="TreeGrafter"/>
</dbReference>
<keyword evidence="4" id="KW-1185">Reference proteome</keyword>
<evidence type="ECO:0000313" key="4">
    <source>
        <dbReference type="Proteomes" id="UP000694569"/>
    </source>
</evidence>
<dbReference type="GeneTree" id="ENSGT00940000161572"/>
<dbReference type="Pfam" id="PF07894">
    <property type="entry name" value="SACK1"/>
    <property type="match status" value="1"/>
</dbReference>
<dbReference type="InterPro" id="IPR050944">
    <property type="entry name" value="FAM83"/>
</dbReference>
<organism evidence="3 4">
    <name type="scientific">Leptobrachium leishanense</name>
    <name type="common">Leishan spiny toad</name>
    <dbReference type="NCBI Taxonomy" id="445787"/>
    <lineage>
        <taxon>Eukaryota</taxon>
        <taxon>Metazoa</taxon>
        <taxon>Chordata</taxon>
        <taxon>Craniata</taxon>
        <taxon>Vertebrata</taxon>
        <taxon>Euteleostomi</taxon>
        <taxon>Amphibia</taxon>
        <taxon>Batrachia</taxon>
        <taxon>Anura</taxon>
        <taxon>Pelobatoidea</taxon>
        <taxon>Megophryidae</taxon>
        <taxon>Leptobrachium</taxon>
    </lineage>
</organism>
<dbReference type="PANTHER" id="PTHR16181">
    <property type="entry name" value="PROTEIN FAM83A-RELATED"/>
    <property type="match status" value="1"/>
</dbReference>
<dbReference type="Gene3D" id="3.30.870.10">
    <property type="entry name" value="Endonuclease Chain A"/>
    <property type="match status" value="1"/>
</dbReference>
<sequence>MANSQLQCLEEDHEFVEMTEGNSDFYYSEKQRTALETLLSSGAQGFQNCVKQEGIRNFLSKEEIALIETSATISQLGKIDLDDESELDDDVSISYWPGKSDVPTPMLDLGWPEGGSWKGITRAEVYTHPPTNNAPHIKVMVRRTIQNATKVIAVVMDVFTDPDIFLDLYDAAARRMVPVYMIISLHHLPSFLQMVETLGINVRFSENMRIRVLSGCTFNSRNLKQVTGKLKEKFLLVDGESVITGSYSFTWSDSRLERNLVTLLTGEITDSFDNEFRTLFAFSRPLQRYDFAKDFNKDIISRAPVPSLAITVPRVPGLLNHVCQPEEHIIEANGFSSPEKFNTSGALQPMELPTPFITPLVGVPLSKSVNKIAERRSVVPAMERNSGLNNISGVPPEASRMAKESVNVPDYSIRHRLAACRNFEGPSANLRGAQDSHSALSDILKNVQRSRLSVAKTAGGRPSKSLWDLSRLSQLSGCSGDPNVRQNPLELGDEAKNKSRWLSKDTPAMLLMRQRAYPIEDPRGREQAHPMSTGFKPSAVIAPIRLQGQLVHNMNASAMPRPWVNPRHVRPRYF</sequence>
<dbReference type="AlphaFoldDB" id="A0A8C5PQ09"/>
<dbReference type="Proteomes" id="UP000694569">
    <property type="component" value="Unplaced"/>
</dbReference>
<reference evidence="3" key="2">
    <citation type="submission" date="2025-09" db="UniProtKB">
        <authorList>
            <consortium name="Ensembl"/>
        </authorList>
    </citation>
    <scope>IDENTIFICATION</scope>
</reference>
<name>A0A8C5PQ09_9ANUR</name>